<evidence type="ECO:0000313" key="2">
    <source>
        <dbReference type="EMBL" id="ADV26702.1"/>
    </source>
</evidence>
<dbReference type="RefSeq" id="WP_013534532.1">
    <property type="nucleotide sequence ID" value="NC_014924.1"/>
</dbReference>
<evidence type="ECO:0008006" key="4">
    <source>
        <dbReference type="Google" id="ProtNLM"/>
    </source>
</evidence>
<dbReference type="PROSITE" id="PS00409">
    <property type="entry name" value="PROKAR_NTER_METHYL"/>
    <property type="match status" value="1"/>
</dbReference>
<sequence>MKLENSHNFRAPRARQAGVSLIELMISLTLGLLVVGAAIGIFASNKAAYRTTQNLGRLQESGQIAFELLSRDIREAGSNPCDVNHAIGNIIEGGATATPDSDDWYMAVNFPLYGFENDGPDHVSGTDVIQLLRTGDELRSLTADLVGGTPEATYAPGTPTFSDGDVIMICDMKALGVFRADGDSTGNAASGTVGFGTGGGLNTCDYFPAPNSAACGGVAYDFPKFSSLTAVQGVRWFVDDPDGNSANGFSLYRQVNDGNPEEIVEGIVNMQFQYLTSAGYVSATTLGADANAWRDVRAVRMTLTLQEAEGSGTGGQRLTRVVENVVALRNRVL</sequence>
<dbReference type="HOGENOM" id="CLU_052493_1_0_6"/>
<dbReference type="KEGG" id="psu:Psesu_0850"/>
<dbReference type="AlphaFoldDB" id="E6WRH1"/>
<dbReference type="OrthoDB" id="5296662at2"/>
<gene>
    <name evidence="2" type="ordered locus">Psesu_0850</name>
</gene>
<evidence type="ECO:0000313" key="3">
    <source>
        <dbReference type="Proteomes" id="UP000008632"/>
    </source>
</evidence>
<dbReference type="Pfam" id="PF16074">
    <property type="entry name" value="PilW"/>
    <property type="match status" value="1"/>
</dbReference>
<dbReference type="Pfam" id="PF07963">
    <property type="entry name" value="N_methyl"/>
    <property type="match status" value="1"/>
</dbReference>
<keyword evidence="3" id="KW-1185">Reference proteome</keyword>
<dbReference type="InterPro" id="IPR012902">
    <property type="entry name" value="N_methyl_site"/>
</dbReference>
<proteinExistence type="predicted"/>
<keyword evidence="1" id="KW-1133">Transmembrane helix</keyword>
<dbReference type="STRING" id="743721.Psesu_0850"/>
<organism evidence="2 3">
    <name type="scientific">Pseudoxanthomonas suwonensis (strain 11-1)</name>
    <dbReference type="NCBI Taxonomy" id="743721"/>
    <lineage>
        <taxon>Bacteria</taxon>
        <taxon>Pseudomonadati</taxon>
        <taxon>Pseudomonadota</taxon>
        <taxon>Gammaproteobacteria</taxon>
        <taxon>Lysobacterales</taxon>
        <taxon>Lysobacteraceae</taxon>
        <taxon>Pseudoxanthomonas</taxon>
    </lineage>
</organism>
<protein>
    <recommendedName>
        <fullName evidence="4">Type IV pilus assembly protein PilW</fullName>
    </recommendedName>
</protein>
<name>E6WRH1_PSEUU</name>
<dbReference type="GO" id="GO:0043683">
    <property type="term" value="P:type IV pilus assembly"/>
    <property type="evidence" value="ECO:0007669"/>
    <property type="project" value="InterPro"/>
</dbReference>
<dbReference type="Proteomes" id="UP000008632">
    <property type="component" value="Chromosome"/>
</dbReference>
<keyword evidence="1" id="KW-0472">Membrane</keyword>
<dbReference type="eggNOG" id="COG4966">
    <property type="taxonomic scope" value="Bacteria"/>
</dbReference>
<accession>E6WRH1</accession>
<dbReference type="EMBL" id="CP002446">
    <property type="protein sequence ID" value="ADV26702.1"/>
    <property type="molecule type" value="Genomic_DNA"/>
</dbReference>
<reference evidence="2 3" key="1">
    <citation type="submission" date="2011-01" db="EMBL/GenBank/DDBJ databases">
        <title>Complete sequence of Pseudoxanthomonas suwonensis 11-1.</title>
        <authorList>
            <consortium name="US DOE Joint Genome Institute"/>
            <person name="Lucas S."/>
            <person name="Copeland A."/>
            <person name="Lapidus A."/>
            <person name="Cheng J.-F."/>
            <person name="Goodwin L."/>
            <person name="Pitluck S."/>
            <person name="Teshima H."/>
            <person name="Detter J.C."/>
            <person name="Han C."/>
            <person name="Tapia R."/>
            <person name="Land M."/>
            <person name="Hauser L."/>
            <person name="Kyrpides N."/>
            <person name="Ivanova N."/>
            <person name="Ovchinnikova G."/>
            <person name="Siebers A.K."/>
            <person name="Allgaier M."/>
            <person name="Thelen M.P."/>
            <person name="Hugenholtz P."/>
            <person name="Gladden J."/>
            <person name="Woyke T."/>
        </authorList>
    </citation>
    <scope>NUCLEOTIDE SEQUENCE [LARGE SCALE GENOMIC DNA]</scope>
    <source>
        <strain evidence="3">11-1</strain>
    </source>
</reference>
<evidence type="ECO:0000256" key="1">
    <source>
        <dbReference type="SAM" id="Phobius"/>
    </source>
</evidence>
<keyword evidence="1" id="KW-0812">Transmembrane</keyword>
<dbReference type="InterPro" id="IPR032092">
    <property type="entry name" value="PilW"/>
</dbReference>
<feature type="transmembrane region" description="Helical" evidence="1">
    <location>
        <begin position="21"/>
        <end position="43"/>
    </location>
</feature>